<name>A0A4Y7SJU7_COPMI</name>
<dbReference type="GO" id="GO:0008094">
    <property type="term" value="F:ATP-dependent activity, acting on DNA"/>
    <property type="evidence" value="ECO:0007669"/>
    <property type="project" value="TreeGrafter"/>
</dbReference>
<dbReference type="Pfam" id="PF00271">
    <property type="entry name" value="Helicase_C"/>
    <property type="match status" value="1"/>
</dbReference>
<evidence type="ECO:0000256" key="1">
    <source>
        <dbReference type="ARBA" id="ARBA00022741"/>
    </source>
</evidence>
<dbReference type="GO" id="GO:0005524">
    <property type="term" value="F:ATP binding"/>
    <property type="evidence" value="ECO:0007669"/>
    <property type="project" value="UniProtKB-KW"/>
</dbReference>
<keyword evidence="1" id="KW-0547">Nucleotide-binding</keyword>
<feature type="domain" description="Helicase ATP-binding" evidence="4">
    <location>
        <begin position="1"/>
        <end position="103"/>
    </location>
</feature>
<protein>
    <recommendedName>
        <fullName evidence="4">Helicase ATP-binding domain-containing protein</fullName>
    </recommendedName>
</protein>
<dbReference type="Pfam" id="PF00176">
    <property type="entry name" value="SNF2-rel_dom"/>
    <property type="match status" value="1"/>
</dbReference>
<keyword evidence="2" id="KW-0378">Hydrolase</keyword>
<keyword evidence="6" id="KW-1185">Reference proteome</keyword>
<dbReference type="STRING" id="71717.A0A4Y7SJU7"/>
<dbReference type="InterPro" id="IPR027417">
    <property type="entry name" value="P-loop_NTPase"/>
</dbReference>
<dbReference type="Gene3D" id="3.40.50.300">
    <property type="entry name" value="P-loop containing nucleotide triphosphate hydrolases"/>
    <property type="match status" value="1"/>
</dbReference>
<evidence type="ECO:0000259" key="4">
    <source>
        <dbReference type="PROSITE" id="PS51192"/>
    </source>
</evidence>
<evidence type="ECO:0000256" key="2">
    <source>
        <dbReference type="ARBA" id="ARBA00022801"/>
    </source>
</evidence>
<accession>A0A4Y7SJU7</accession>
<evidence type="ECO:0000313" key="6">
    <source>
        <dbReference type="Proteomes" id="UP000298030"/>
    </source>
</evidence>
<dbReference type="Gene3D" id="3.40.50.10810">
    <property type="entry name" value="Tandem AAA-ATPase domain"/>
    <property type="match status" value="1"/>
</dbReference>
<dbReference type="GO" id="GO:0005634">
    <property type="term" value="C:nucleus"/>
    <property type="evidence" value="ECO:0007669"/>
    <property type="project" value="TreeGrafter"/>
</dbReference>
<dbReference type="PROSITE" id="PS51192">
    <property type="entry name" value="HELICASE_ATP_BIND_1"/>
    <property type="match status" value="1"/>
</dbReference>
<dbReference type="InterPro" id="IPR050628">
    <property type="entry name" value="SNF2_RAD54_helicase_TF"/>
</dbReference>
<dbReference type="SUPFAM" id="SSF52540">
    <property type="entry name" value="P-loop containing nucleoside triphosphate hydrolases"/>
    <property type="match status" value="1"/>
</dbReference>
<feature type="non-terminal residue" evidence="5">
    <location>
        <position position="1"/>
    </location>
</feature>
<dbReference type="InterPro" id="IPR000330">
    <property type="entry name" value="SNF2_N"/>
</dbReference>
<sequence length="429" mass="48402">TLFTEFRELYAQPTDIDKVDRDFPWSLPKAKINYASKVSKTLFGRNYLCVVIDEAHFCRNPGATHWAPLTLLNQCAARLVLTATPVQTRIEDVGAMGRLANIPHFSSQEFADEIADDIAVIRRARVDDPESVRSLQVQASRRMQSQFSGAMICRSAKSKDFFGKPLLSLPKKTVFHVNVQLQDWELKWVDQSLNKESFEQLALAKVQGIQTESLYSNERLMVTFPREDRKKPVPSIGSERQWKVLGEPTKVNTVKNIACHFLAGDDAPPPIVGEKGVTFPPYTPSAETTWDRKLLIYQDDLLVLQVLRVFGAPALALNGSLNYPARERVVKEFKESKEYRILIISKVGAVGLNLTCADTLIFLVCCVHLCASLSRTDFPFRISSGPTLTRTRRLVASIARVRLAQYLYTTFLLLVRSTTTCRYSRGVRL</sequence>
<proteinExistence type="predicted"/>
<organism evidence="5 6">
    <name type="scientific">Coprinellus micaceus</name>
    <name type="common">Glistening ink-cap mushroom</name>
    <name type="synonym">Coprinus micaceus</name>
    <dbReference type="NCBI Taxonomy" id="71717"/>
    <lineage>
        <taxon>Eukaryota</taxon>
        <taxon>Fungi</taxon>
        <taxon>Dikarya</taxon>
        <taxon>Basidiomycota</taxon>
        <taxon>Agaricomycotina</taxon>
        <taxon>Agaricomycetes</taxon>
        <taxon>Agaricomycetidae</taxon>
        <taxon>Agaricales</taxon>
        <taxon>Agaricineae</taxon>
        <taxon>Psathyrellaceae</taxon>
        <taxon>Coprinellus</taxon>
    </lineage>
</organism>
<dbReference type="GO" id="GO:0016787">
    <property type="term" value="F:hydrolase activity"/>
    <property type="evidence" value="ECO:0007669"/>
    <property type="project" value="UniProtKB-KW"/>
</dbReference>
<comment type="caution">
    <text evidence="5">The sequence shown here is derived from an EMBL/GenBank/DDBJ whole genome shotgun (WGS) entry which is preliminary data.</text>
</comment>
<dbReference type="AlphaFoldDB" id="A0A4Y7SJU7"/>
<keyword evidence="3" id="KW-0067">ATP-binding</keyword>
<dbReference type="EMBL" id="QPFP01000098">
    <property type="protein sequence ID" value="TEB22032.1"/>
    <property type="molecule type" value="Genomic_DNA"/>
</dbReference>
<dbReference type="OrthoDB" id="3270319at2759"/>
<gene>
    <name evidence="5" type="ORF">FA13DRAFT_1641959</name>
</gene>
<dbReference type="InterPro" id="IPR014001">
    <property type="entry name" value="Helicase_ATP-bd"/>
</dbReference>
<evidence type="ECO:0000313" key="5">
    <source>
        <dbReference type="EMBL" id="TEB22032.1"/>
    </source>
</evidence>
<dbReference type="InterPro" id="IPR001650">
    <property type="entry name" value="Helicase_C-like"/>
</dbReference>
<dbReference type="InterPro" id="IPR038718">
    <property type="entry name" value="SNF2-like_sf"/>
</dbReference>
<dbReference type="PANTHER" id="PTHR45626">
    <property type="entry name" value="TRANSCRIPTION TERMINATION FACTOR 2-RELATED"/>
    <property type="match status" value="1"/>
</dbReference>
<dbReference type="Proteomes" id="UP000298030">
    <property type="component" value="Unassembled WGS sequence"/>
</dbReference>
<evidence type="ECO:0000256" key="3">
    <source>
        <dbReference type="ARBA" id="ARBA00022840"/>
    </source>
</evidence>
<dbReference type="GO" id="GO:0006281">
    <property type="term" value="P:DNA repair"/>
    <property type="evidence" value="ECO:0007669"/>
    <property type="project" value="TreeGrafter"/>
</dbReference>
<reference evidence="5 6" key="1">
    <citation type="journal article" date="2019" name="Nat. Ecol. Evol.">
        <title>Megaphylogeny resolves global patterns of mushroom evolution.</title>
        <authorList>
            <person name="Varga T."/>
            <person name="Krizsan K."/>
            <person name="Foldi C."/>
            <person name="Dima B."/>
            <person name="Sanchez-Garcia M."/>
            <person name="Sanchez-Ramirez S."/>
            <person name="Szollosi G.J."/>
            <person name="Szarkandi J.G."/>
            <person name="Papp V."/>
            <person name="Albert L."/>
            <person name="Andreopoulos W."/>
            <person name="Angelini C."/>
            <person name="Antonin V."/>
            <person name="Barry K.W."/>
            <person name="Bougher N.L."/>
            <person name="Buchanan P."/>
            <person name="Buyck B."/>
            <person name="Bense V."/>
            <person name="Catcheside P."/>
            <person name="Chovatia M."/>
            <person name="Cooper J."/>
            <person name="Damon W."/>
            <person name="Desjardin D."/>
            <person name="Finy P."/>
            <person name="Geml J."/>
            <person name="Haridas S."/>
            <person name="Hughes K."/>
            <person name="Justo A."/>
            <person name="Karasinski D."/>
            <person name="Kautmanova I."/>
            <person name="Kiss B."/>
            <person name="Kocsube S."/>
            <person name="Kotiranta H."/>
            <person name="LaButti K.M."/>
            <person name="Lechner B.E."/>
            <person name="Liimatainen K."/>
            <person name="Lipzen A."/>
            <person name="Lukacs Z."/>
            <person name="Mihaltcheva S."/>
            <person name="Morgado L.N."/>
            <person name="Niskanen T."/>
            <person name="Noordeloos M.E."/>
            <person name="Ohm R.A."/>
            <person name="Ortiz-Santana B."/>
            <person name="Ovrebo C."/>
            <person name="Racz N."/>
            <person name="Riley R."/>
            <person name="Savchenko A."/>
            <person name="Shiryaev A."/>
            <person name="Soop K."/>
            <person name="Spirin V."/>
            <person name="Szebenyi C."/>
            <person name="Tomsovsky M."/>
            <person name="Tulloss R.E."/>
            <person name="Uehling J."/>
            <person name="Grigoriev I.V."/>
            <person name="Vagvolgyi C."/>
            <person name="Papp T."/>
            <person name="Martin F.M."/>
            <person name="Miettinen O."/>
            <person name="Hibbett D.S."/>
            <person name="Nagy L.G."/>
        </authorList>
    </citation>
    <scope>NUCLEOTIDE SEQUENCE [LARGE SCALE GENOMIC DNA]</scope>
    <source>
        <strain evidence="5 6">FP101781</strain>
    </source>
</reference>